<evidence type="ECO:0000313" key="13">
    <source>
        <dbReference type="EMBL" id="EDV23427.1"/>
    </source>
</evidence>
<evidence type="ECO:0000259" key="12">
    <source>
        <dbReference type="PROSITE" id="PS50011"/>
    </source>
</evidence>
<keyword evidence="11" id="KW-0472">Membrane</keyword>
<feature type="non-terminal residue" evidence="13">
    <location>
        <position position="1"/>
    </location>
</feature>
<dbReference type="EMBL" id="DS985247">
    <property type="protein sequence ID" value="EDV23427.1"/>
    <property type="molecule type" value="Genomic_DNA"/>
</dbReference>
<dbReference type="GO" id="GO:0004674">
    <property type="term" value="F:protein serine/threonine kinase activity"/>
    <property type="evidence" value="ECO:0000318"/>
    <property type="project" value="GO_Central"/>
</dbReference>
<dbReference type="InterPro" id="IPR000719">
    <property type="entry name" value="Prot_kinase_dom"/>
</dbReference>
<evidence type="ECO:0000256" key="10">
    <source>
        <dbReference type="RuleBase" id="RU000304"/>
    </source>
</evidence>
<dbReference type="PROSITE" id="PS00108">
    <property type="entry name" value="PROTEIN_KINASE_ST"/>
    <property type="match status" value="1"/>
</dbReference>
<organism evidence="13 14">
    <name type="scientific">Trichoplax adhaerens</name>
    <name type="common">Trichoplax reptans</name>
    <dbReference type="NCBI Taxonomy" id="10228"/>
    <lineage>
        <taxon>Eukaryota</taxon>
        <taxon>Metazoa</taxon>
        <taxon>Placozoa</taxon>
        <taxon>Uniplacotomia</taxon>
        <taxon>Trichoplacea</taxon>
        <taxon>Trichoplacidae</taxon>
        <taxon>Trichoplax</taxon>
    </lineage>
</organism>
<evidence type="ECO:0000256" key="1">
    <source>
        <dbReference type="ARBA" id="ARBA00012513"/>
    </source>
</evidence>
<feature type="domain" description="Protein kinase" evidence="12">
    <location>
        <begin position="37"/>
        <end position="289"/>
    </location>
</feature>
<feature type="transmembrane region" description="Helical" evidence="11">
    <location>
        <begin position="210"/>
        <end position="229"/>
    </location>
</feature>
<dbReference type="InterPro" id="IPR011009">
    <property type="entry name" value="Kinase-like_dom_sf"/>
</dbReference>
<dbReference type="Proteomes" id="UP000009022">
    <property type="component" value="Unassembled WGS sequence"/>
</dbReference>
<feature type="non-terminal residue" evidence="13">
    <location>
        <position position="365"/>
    </location>
</feature>
<evidence type="ECO:0000256" key="11">
    <source>
        <dbReference type="SAM" id="Phobius"/>
    </source>
</evidence>
<evidence type="ECO:0000256" key="2">
    <source>
        <dbReference type="ARBA" id="ARBA00022527"/>
    </source>
</evidence>
<keyword evidence="6 9" id="KW-0067">ATP-binding</keyword>
<dbReference type="InterPro" id="IPR049571">
    <property type="entry name" value="NIM1K_STKc"/>
</dbReference>
<feature type="binding site" evidence="9">
    <location>
        <position position="66"/>
    </location>
    <ligand>
        <name>ATP</name>
        <dbReference type="ChEBI" id="CHEBI:30616"/>
    </ligand>
</feature>
<reference evidence="13 14" key="1">
    <citation type="journal article" date="2008" name="Nature">
        <title>The Trichoplax genome and the nature of placozoans.</title>
        <authorList>
            <person name="Srivastava M."/>
            <person name="Begovic E."/>
            <person name="Chapman J."/>
            <person name="Putnam N.H."/>
            <person name="Hellsten U."/>
            <person name="Kawashima T."/>
            <person name="Kuo A."/>
            <person name="Mitros T."/>
            <person name="Salamov A."/>
            <person name="Carpenter M.L."/>
            <person name="Signorovitch A.Y."/>
            <person name="Moreno M.A."/>
            <person name="Kamm K."/>
            <person name="Grimwood J."/>
            <person name="Schmutz J."/>
            <person name="Shapiro H."/>
            <person name="Grigoriev I.V."/>
            <person name="Buss L.W."/>
            <person name="Schierwater B."/>
            <person name="Dellaporta S.L."/>
            <person name="Rokhsar D.S."/>
        </authorList>
    </citation>
    <scope>NUCLEOTIDE SEQUENCE [LARGE SCALE GENOMIC DNA]</scope>
    <source>
        <strain evidence="13 14">Grell-BS-1999</strain>
    </source>
</reference>
<evidence type="ECO:0000256" key="7">
    <source>
        <dbReference type="ARBA" id="ARBA00047899"/>
    </source>
</evidence>
<keyword evidence="4 9" id="KW-0547">Nucleotide-binding</keyword>
<evidence type="ECO:0000256" key="4">
    <source>
        <dbReference type="ARBA" id="ARBA00022741"/>
    </source>
</evidence>
<dbReference type="OMA" id="NHMHELN"/>
<name>B3S2I5_TRIAD</name>
<dbReference type="Pfam" id="PF00069">
    <property type="entry name" value="Pkinase"/>
    <property type="match status" value="1"/>
</dbReference>
<evidence type="ECO:0000256" key="8">
    <source>
        <dbReference type="ARBA" id="ARBA00048679"/>
    </source>
</evidence>
<comment type="catalytic activity">
    <reaction evidence="8">
        <text>L-seryl-[protein] + ATP = O-phospho-L-seryl-[protein] + ADP + H(+)</text>
        <dbReference type="Rhea" id="RHEA:17989"/>
        <dbReference type="Rhea" id="RHEA-COMP:9863"/>
        <dbReference type="Rhea" id="RHEA-COMP:11604"/>
        <dbReference type="ChEBI" id="CHEBI:15378"/>
        <dbReference type="ChEBI" id="CHEBI:29999"/>
        <dbReference type="ChEBI" id="CHEBI:30616"/>
        <dbReference type="ChEBI" id="CHEBI:83421"/>
        <dbReference type="ChEBI" id="CHEBI:456216"/>
        <dbReference type="EC" id="2.7.11.1"/>
    </reaction>
</comment>
<dbReference type="CDD" id="cd14075">
    <property type="entry name" value="STKc_NIM1"/>
    <property type="match status" value="1"/>
</dbReference>
<keyword evidence="5" id="KW-0418">Kinase</keyword>
<evidence type="ECO:0000256" key="9">
    <source>
        <dbReference type="PROSITE-ProRule" id="PRU10141"/>
    </source>
</evidence>
<gene>
    <name evidence="13" type="ORF">TRIADDRAFT_11807</name>
</gene>
<evidence type="ECO:0000256" key="3">
    <source>
        <dbReference type="ARBA" id="ARBA00022679"/>
    </source>
</evidence>
<dbReference type="GO" id="GO:0005524">
    <property type="term" value="F:ATP binding"/>
    <property type="evidence" value="ECO:0007669"/>
    <property type="project" value="UniProtKB-UniRule"/>
</dbReference>
<sequence>SSQRQNHKLTTYERVSKGLPDEKINREITLGKRISHYKLRGELGNGNFSQVKLGIHDLTNDRAAVKILDKTKLDDKTRKLLSCEVDAMDRLHHPNVIRLYEVVETIERFYLIIEYASGGELYTYISKGGRMKEEEAKPLFAQIVSAIEHIHQNDIVHRDVKAENILFSSNNKQVKVADFGFSTFAKATTKLNTFCGSPPYAAPELFKDDYYYGPLVDIWALGVLLYFMVVGTMPFRAETVDKLKDCILEGRYVFPSFVSQDCKILITSILRHNPRERYSIREIIESSFLEQIEFPKPYPPCKNTPTFHHGDDQDFESMQEIEETANKQLRQLGITKEMYDKGDHKDYRNNVTGTYRIILFGMQRR</sequence>
<dbReference type="EC" id="2.7.11.1" evidence="1"/>
<dbReference type="PANTHER" id="PTHR24346">
    <property type="entry name" value="MAP/MICROTUBULE AFFINITY-REGULATING KINASE"/>
    <property type="match status" value="1"/>
</dbReference>
<protein>
    <recommendedName>
        <fullName evidence="1">non-specific serine/threonine protein kinase</fullName>
        <ecNumber evidence="1">2.7.11.1</ecNumber>
    </recommendedName>
</protein>
<dbReference type="PANTHER" id="PTHR24346:SF49">
    <property type="entry name" value="NIM1 SERINE_THREONINE PROTEIN KINASE"/>
    <property type="match status" value="1"/>
</dbReference>
<dbReference type="SMART" id="SM00220">
    <property type="entry name" value="S_TKc"/>
    <property type="match status" value="1"/>
</dbReference>
<dbReference type="PhylomeDB" id="B3S2I5"/>
<comment type="similarity">
    <text evidence="10">Belongs to the protein kinase superfamily.</text>
</comment>
<dbReference type="FunFam" id="1.10.510.10:FF:000571">
    <property type="entry name" value="Maternal embryonic leucine zipper kinase"/>
    <property type="match status" value="1"/>
</dbReference>
<dbReference type="GO" id="GO:0035556">
    <property type="term" value="P:intracellular signal transduction"/>
    <property type="evidence" value="ECO:0000318"/>
    <property type="project" value="GO_Central"/>
</dbReference>
<keyword evidence="11" id="KW-0812">Transmembrane</keyword>
<dbReference type="InterPro" id="IPR008271">
    <property type="entry name" value="Ser/Thr_kinase_AS"/>
</dbReference>
<dbReference type="Gene3D" id="1.10.510.10">
    <property type="entry name" value="Transferase(Phosphotransferase) domain 1"/>
    <property type="match status" value="1"/>
</dbReference>
<dbReference type="InParanoid" id="B3S2I5"/>
<dbReference type="eggNOG" id="KOG0583">
    <property type="taxonomic scope" value="Eukaryota"/>
</dbReference>
<dbReference type="CTD" id="6755550"/>
<keyword evidence="3" id="KW-0808">Transferase</keyword>
<dbReference type="HOGENOM" id="CLU_000288_63_1_1"/>
<dbReference type="PROSITE" id="PS50011">
    <property type="entry name" value="PROTEIN_KINASE_DOM"/>
    <property type="match status" value="1"/>
</dbReference>
<evidence type="ECO:0000256" key="6">
    <source>
        <dbReference type="ARBA" id="ARBA00022840"/>
    </source>
</evidence>
<dbReference type="OrthoDB" id="193931at2759"/>
<dbReference type="RefSeq" id="XP_002114337.1">
    <property type="nucleotide sequence ID" value="XM_002114301.1"/>
</dbReference>
<keyword evidence="14" id="KW-1185">Reference proteome</keyword>
<dbReference type="GeneID" id="6755550"/>
<dbReference type="SUPFAM" id="SSF56112">
    <property type="entry name" value="Protein kinase-like (PK-like)"/>
    <property type="match status" value="1"/>
</dbReference>
<accession>B3S2I5</accession>
<evidence type="ECO:0000256" key="5">
    <source>
        <dbReference type="ARBA" id="ARBA00022777"/>
    </source>
</evidence>
<comment type="catalytic activity">
    <reaction evidence="7">
        <text>L-threonyl-[protein] + ATP = O-phospho-L-threonyl-[protein] + ADP + H(+)</text>
        <dbReference type="Rhea" id="RHEA:46608"/>
        <dbReference type="Rhea" id="RHEA-COMP:11060"/>
        <dbReference type="Rhea" id="RHEA-COMP:11605"/>
        <dbReference type="ChEBI" id="CHEBI:15378"/>
        <dbReference type="ChEBI" id="CHEBI:30013"/>
        <dbReference type="ChEBI" id="CHEBI:30616"/>
        <dbReference type="ChEBI" id="CHEBI:61977"/>
        <dbReference type="ChEBI" id="CHEBI:456216"/>
        <dbReference type="EC" id="2.7.11.1"/>
    </reaction>
</comment>
<dbReference type="AlphaFoldDB" id="B3S2I5"/>
<dbReference type="STRING" id="10228.B3S2I5"/>
<dbReference type="KEGG" id="tad:TRIADDRAFT_11807"/>
<evidence type="ECO:0000313" key="14">
    <source>
        <dbReference type="Proteomes" id="UP000009022"/>
    </source>
</evidence>
<dbReference type="FunCoup" id="B3S2I5">
    <property type="interactions" value="204"/>
</dbReference>
<dbReference type="FunFam" id="3.30.200.20:FF:000003">
    <property type="entry name" value="Non-specific serine/threonine protein kinase"/>
    <property type="match status" value="1"/>
</dbReference>
<dbReference type="PROSITE" id="PS00107">
    <property type="entry name" value="PROTEIN_KINASE_ATP"/>
    <property type="match status" value="1"/>
</dbReference>
<proteinExistence type="inferred from homology"/>
<keyword evidence="2 10" id="KW-0723">Serine/threonine-protein kinase</keyword>
<keyword evidence="11" id="KW-1133">Transmembrane helix</keyword>
<dbReference type="InterPro" id="IPR017441">
    <property type="entry name" value="Protein_kinase_ATP_BS"/>
</dbReference>